<evidence type="ECO:0000256" key="1">
    <source>
        <dbReference type="SAM" id="MobiDB-lite"/>
    </source>
</evidence>
<gene>
    <name evidence="2" type="ORF">MUK42_20696</name>
</gene>
<accession>A0A9E7G920</accession>
<evidence type="ECO:0000313" key="3">
    <source>
        <dbReference type="Proteomes" id="UP001055439"/>
    </source>
</evidence>
<evidence type="ECO:0000313" key="2">
    <source>
        <dbReference type="EMBL" id="URE07689.1"/>
    </source>
</evidence>
<reference evidence="2" key="1">
    <citation type="submission" date="2022-05" db="EMBL/GenBank/DDBJ databases">
        <title>The Musa troglodytarum L. genome provides insights into the mechanism of non-climacteric behaviour and enrichment of carotenoids.</title>
        <authorList>
            <person name="Wang J."/>
        </authorList>
    </citation>
    <scope>NUCLEOTIDE SEQUENCE</scope>
    <source>
        <tissue evidence="2">Leaf</tissue>
    </source>
</reference>
<proteinExistence type="predicted"/>
<sequence>MGSVLVQIAGDRLWMTLQLITWSSYSTGQKIATVPEIQHQLKKERRRGGQKRTTSVKKKKDLLSLKNSTSRVSQSEALSDSCKRLKLPLALFNHQSAIVSLVPSSTLKPT</sequence>
<dbReference type="AlphaFoldDB" id="A0A9E7G920"/>
<name>A0A9E7G920_9LILI</name>
<organism evidence="2 3">
    <name type="scientific">Musa troglodytarum</name>
    <name type="common">fe'i banana</name>
    <dbReference type="NCBI Taxonomy" id="320322"/>
    <lineage>
        <taxon>Eukaryota</taxon>
        <taxon>Viridiplantae</taxon>
        <taxon>Streptophyta</taxon>
        <taxon>Embryophyta</taxon>
        <taxon>Tracheophyta</taxon>
        <taxon>Spermatophyta</taxon>
        <taxon>Magnoliopsida</taxon>
        <taxon>Liliopsida</taxon>
        <taxon>Zingiberales</taxon>
        <taxon>Musaceae</taxon>
        <taxon>Musa</taxon>
    </lineage>
</organism>
<protein>
    <submittedName>
        <fullName evidence="2">Uncharacterized protein</fullName>
    </submittedName>
</protein>
<keyword evidence="3" id="KW-1185">Reference proteome</keyword>
<dbReference type="OrthoDB" id="1912066at2759"/>
<dbReference type="Proteomes" id="UP001055439">
    <property type="component" value="Chromosome 5"/>
</dbReference>
<dbReference type="EMBL" id="CP097507">
    <property type="protein sequence ID" value="URE07689.1"/>
    <property type="molecule type" value="Genomic_DNA"/>
</dbReference>
<feature type="region of interest" description="Disordered" evidence="1">
    <location>
        <begin position="41"/>
        <end position="60"/>
    </location>
</feature>